<dbReference type="STRING" id="573413.Spirs_2173"/>
<evidence type="ECO:0000313" key="3">
    <source>
        <dbReference type="Proteomes" id="UP000002318"/>
    </source>
</evidence>
<evidence type="ECO:0000313" key="2">
    <source>
        <dbReference type="EMBL" id="ADK81293.1"/>
    </source>
</evidence>
<proteinExistence type="predicted"/>
<name>E1R6W6_SEDSS</name>
<dbReference type="HOGENOM" id="CLU_1276962_0_0_12"/>
<keyword evidence="3" id="KW-1185">Reference proteome</keyword>
<accession>E1R6W6</accession>
<dbReference type="EMBL" id="CP002116">
    <property type="protein sequence ID" value="ADK81293.1"/>
    <property type="molecule type" value="Genomic_DNA"/>
</dbReference>
<dbReference type="AlphaFoldDB" id="E1R6W6"/>
<reference evidence="2 3" key="1">
    <citation type="journal article" date="2010" name="Stand. Genomic Sci.">
        <title>Complete genome sequence of Spirochaeta smaragdinae type strain (SEBR 4228).</title>
        <authorList>
            <person name="Mavromatis K."/>
            <person name="Yasawong M."/>
            <person name="Chertkov O."/>
            <person name="Lapidus A."/>
            <person name="Lucas S."/>
            <person name="Nolan M."/>
            <person name="Del Rio T.G."/>
            <person name="Tice H."/>
            <person name="Cheng J.F."/>
            <person name="Pitluck S."/>
            <person name="Liolios K."/>
            <person name="Ivanova N."/>
            <person name="Tapia R."/>
            <person name="Han C."/>
            <person name="Bruce D."/>
            <person name="Goodwin L."/>
            <person name="Pati A."/>
            <person name="Chen A."/>
            <person name="Palaniappan K."/>
            <person name="Land M."/>
            <person name="Hauser L."/>
            <person name="Chang Y.J."/>
            <person name="Jeffries C.D."/>
            <person name="Detter J.C."/>
            <person name="Rohde M."/>
            <person name="Brambilla E."/>
            <person name="Spring S."/>
            <person name="Goker M."/>
            <person name="Sikorski J."/>
            <person name="Woyke T."/>
            <person name="Bristow J."/>
            <person name="Eisen J.A."/>
            <person name="Markowitz V."/>
            <person name="Hugenholtz P."/>
            <person name="Klenk H.P."/>
            <person name="Kyrpides N.C."/>
        </authorList>
    </citation>
    <scope>NUCLEOTIDE SEQUENCE [LARGE SCALE GENOMIC DNA]</scope>
    <source>
        <strain evidence="3">DSM 11293 / JCM 15392 / SEBR 4228</strain>
    </source>
</reference>
<dbReference type="OrthoDB" id="9750337at2"/>
<sequence length="216" mass="24895">MNITDITVEDIIEEQETAEETGLEKLKGDIDEVISRMEELSIQSDEQLAEAGQWLVKNKQTQKIVKDHFEPERKETYAAYKAVTDQIKKYTDILTKAERTVKKKMGAYQAEQEQRRIEAAEKQRKEAEKEREQPKEKGNSAPSIPLPPEKKEEPVKIDGVSFSDNWTFIIEETDKIPREYMIPDEKKIRQVVKALKADTNIPGIKVYAEKTVSART</sequence>
<dbReference type="RefSeq" id="WP_013254757.1">
    <property type="nucleotide sequence ID" value="NC_014364.1"/>
</dbReference>
<feature type="compositionally biased region" description="Basic and acidic residues" evidence="1">
    <location>
        <begin position="112"/>
        <end position="138"/>
    </location>
</feature>
<protein>
    <submittedName>
        <fullName evidence="2">Uncharacterized protein</fullName>
    </submittedName>
</protein>
<organism evidence="2 3">
    <name type="scientific">Sediminispirochaeta smaragdinae (strain DSM 11293 / JCM 15392 / SEBR 4228)</name>
    <name type="common">Spirochaeta smaragdinae</name>
    <dbReference type="NCBI Taxonomy" id="573413"/>
    <lineage>
        <taxon>Bacteria</taxon>
        <taxon>Pseudomonadati</taxon>
        <taxon>Spirochaetota</taxon>
        <taxon>Spirochaetia</taxon>
        <taxon>Spirochaetales</taxon>
        <taxon>Spirochaetaceae</taxon>
        <taxon>Sediminispirochaeta</taxon>
    </lineage>
</organism>
<evidence type="ECO:0000256" key="1">
    <source>
        <dbReference type="SAM" id="MobiDB-lite"/>
    </source>
</evidence>
<feature type="region of interest" description="Disordered" evidence="1">
    <location>
        <begin position="105"/>
        <end position="157"/>
    </location>
</feature>
<gene>
    <name evidence="2" type="ordered locus">Spirs_2173</name>
</gene>
<dbReference type="KEGG" id="ssm:Spirs_2173"/>
<dbReference type="Proteomes" id="UP000002318">
    <property type="component" value="Chromosome"/>
</dbReference>